<proteinExistence type="inferred from homology"/>
<comment type="similarity">
    <text evidence="1">Belongs to the Skp family.</text>
</comment>
<dbReference type="RefSeq" id="WP_296092634.1">
    <property type="nucleotide sequence ID" value="NZ_CAUTAJ010000001.1"/>
</dbReference>
<feature type="signal peptide" evidence="4">
    <location>
        <begin position="1"/>
        <end position="19"/>
    </location>
</feature>
<organism evidence="5 6">
    <name type="scientific">Alloprevotella tannerae</name>
    <dbReference type="NCBI Taxonomy" id="76122"/>
    <lineage>
        <taxon>Bacteria</taxon>
        <taxon>Pseudomonadati</taxon>
        <taxon>Bacteroidota</taxon>
        <taxon>Bacteroidia</taxon>
        <taxon>Bacteroidales</taxon>
        <taxon>Prevotellaceae</taxon>
        <taxon>Alloprevotella</taxon>
    </lineage>
</organism>
<dbReference type="GO" id="GO:0051082">
    <property type="term" value="F:unfolded protein binding"/>
    <property type="evidence" value="ECO:0007669"/>
    <property type="project" value="InterPro"/>
</dbReference>
<keyword evidence="2 4" id="KW-0732">Signal</keyword>
<dbReference type="Proteomes" id="UP000704068">
    <property type="component" value="Unassembled WGS sequence"/>
</dbReference>
<feature type="coiled-coil region" evidence="3">
    <location>
        <begin position="48"/>
        <end position="109"/>
    </location>
</feature>
<evidence type="ECO:0000256" key="2">
    <source>
        <dbReference type="ARBA" id="ARBA00022729"/>
    </source>
</evidence>
<name>A0A929RVC7_9BACT</name>
<dbReference type="InterPro" id="IPR024930">
    <property type="entry name" value="Skp_dom_sf"/>
</dbReference>
<feature type="chain" id="PRO_5037023273" evidence="4">
    <location>
        <begin position="20"/>
        <end position="176"/>
    </location>
</feature>
<evidence type="ECO:0000256" key="1">
    <source>
        <dbReference type="ARBA" id="ARBA00009091"/>
    </source>
</evidence>
<dbReference type="SUPFAM" id="SSF111384">
    <property type="entry name" value="OmpH-like"/>
    <property type="match status" value="1"/>
</dbReference>
<evidence type="ECO:0000313" key="6">
    <source>
        <dbReference type="Proteomes" id="UP000704068"/>
    </source>
</evidence>
<protein>
    <submittedName>
        <fullName evidence="5">OmpH family outer membrane protein</fullName>
    </submittedName>
</protein>
<dbReference type="GO" id="GO:0005829">
    <property type="term" value="C:cytosol"/>
    <property type="evidence" value="ECO:0007669"/>
    <property type="project" value="TreeGrafter"/>
</dbReference>
<dbReference type="InterPro" id="IPR005632">
    <property type="entry name" value="Chaperone_Skp"/>
</dbReference>
<accession>A0A929RVC7</accession>
<evidence type="ECO:0000256" key="3">
    <source>
        <dbReference type="SAM" id="Coils"/>
    </source>
</evidence>
<reference evidence="5" key="1">
    <citation type="submission" date="2020-04" db="EMBL/GenBank/DDBJ databases">
        <title>Deep metagenomics examines the oral microbiome during advanced dental caries in children, revealing novel taxa and co-occurrences with host molecules.</title>
        <authorList>
            <person name="Baker J.L."/>
            <person name="Morton J.T."/>
            <person name="Dinis M."/>
            <person name="Alvarez R."/>
            <person name="Tran N.C."/>
            <person name="Knight R."/>
            <person name="Edlund A."/>
        </authorList>
    </citation>
    <scope>NUCLEOTIDE SEQUENCE</scope>
    <source>
        <strain evidence="5">JCVI_34_bin.1</strain>
    </source>
</reference>
<evidence type="ECO:0000313" key="5">
    <source>
        <dbReference type="EMBL" id="MBF0969932.1"/>
    </source>
</evidence>
<dbReference type="AlphaFoldDB" id="A0A929RVC7"/>
<dbReference type="PANTHER" id="PTHR35089">
    <property type="entry name" value="CHAPERONE PROTEIN SKP"/>
    <property type="match status" value="1"/>
</dbReference>
<dbReference type="Pfam" id="PF03938">
    <property type="entry name" value="OmpH"/>
    <property type="match status" value="1"/>
</dbReference>
<gene>
    <name evidence="5" type="ORF">HXK21_02665</name>
</gene>
<dbReference type="SMART" id="SM00935">
    <property type="entry name" value="OmpH"/>
    <property type="match status" value="1"/>
</dbReference>
<dbReference type="PANTHER" id="PTHR35089:SF1">
    <property type="entry name" value="CHAPERONE PROTEIN SKP"/>
    <property type="match status" value="1"/>
</dbReference>
<evidence type="ECO:0000256" key="4">
    <source>
        <dbReference type="SAM" id="SignalP"/>
    </source>
</evidence>
<dbReference type="GO" id="GO:0050821">
    <property type="term" value="P:protein stabilization"/>
    <property type="evidence" value="ECO:0007669"/>
    <property type="project" value="TreeGrafter"/>
</dbReference>
<keyword evidence="3" id="KW-0175">Coiled coil</keyword>
<comment type="caution">
    <text evidence="5">The sequence shown here is derived from an EMBL/GenBank/DDBJ whole genome shotgun (WGS) entry which is preliminary data.</text>
</comment>
<dbReference type="EMBL" id="JABZGR010000004">
    <property type="protein sequence ID" value="MBF0969932.1"/>
    <property type="molecule type" value="Genomic_DNA"/>
</dbReference>
<sequence>MLKKILLLALFVAPLSLFAQKYAQFDYASIIQDMPAYKTAQTELQGMQDKFKKDLEDMQKELQTKYEKFQQEVNDKTPENIRTRRQQELTELSQKLDQARADDEKALQEASSQKMQPIITKVMDAINAVAKEGNYVYIMDSNAAQSAGIFINPALSENVTAKIRTKLGLSASSAKK</sequence>
<dbReference type="Gene3D" id="3.30.910.20">
    <property type="entry name" value="Skp domain"/>
    <property type="match status" value="1"/>
</dbReference>